<evidence type="ECO:0000313" key="2">
    <source>
        <dbReference type="Proteomes" id="UP000594261"/>
    </source>
</evidence>
<dbReference type="PANTHER" id="PTHR31170">
    <property type="entry name" value="BNAC04G53230D PROTEIN"/>
    <property type="match status" value="1"/>
</dbReference>
<dbReference type="Gramene" id="QL04p031441:mrna">
    <property type="protein sequence ID" value="QL04p031441:mrna"/>
    <property type="gene ID" value="QL04p031441"/>
</dbReference>
<evidence type="ECO:0000313" key="1">
    <source>
        <dbReference type="EnsemblPlants" id="QL04p031441:mrna"/>
    </source>
</evidence>
<reference evidence="1 2" key="1">
    <citation type="journal article" date="2016" name="G3 (Bethesda)">
        <title>First Draft Assembly and Annotation of the Genome of a California Endemic Oak Quercus lobata Nee (Fagaceae).</title>
        <authorList>
            <person name="Sork V.L."/>
            <person name="Fitz-Gibbon S.T."/>
            <person name="Puiu D."/>
            <person name="Crepeau M."/>
            <person name="Gugger P.F."/>
            <person name="Sherman R."/>
            <person name="Stevens K."/>
            <person name="Langley C.H."/>
            <person name="Pellegrini M."/>
            <person name="Salzberg S.L."/>
        </authorList>
    </citation>
    <scope>NUCLEOTIDE SEQUENCE [LARGE SCALE GENOMIC DNA]</scope>
    <source>
        <strain evidence="1 2">cv. SW786</strain>
    </source>
</reference>
<dbReference type="Proteomes" id="UP000594261">
    <property type="component" value="Chromosome 4"/>
</dbReference>
<dbReference type="InParanoid" id="A0A7N2R2W8"/>
<dbReference type="PANTHER" id="PTHR31170:SF9">
    <property type="entry name" value="PROTEIN, PUTATIVE (DUF247)-RELATED"/>
    <property type="match status" value="1"/>
</dbReference>
<organism evidence="1 2">
    <name type="scientific">Quercus lobata</name>
    <name type="common">Valley oak</name>
    <dbReference type="NCBI Taxonomy" id="97700"/>
    <lineage>
        <taxon>Eukaryota</taxon>
        <taxon>Viridiplantae</taxon>
        <taxon>Streptophyta</taxon>
        <taxon>Embryophyta</taxon>
        <taxon>Tracheophyta</taxon>
        <taxon>Spermatophyta</taxon>
        <taxon>Magnoliopsida</taxon>
        <taxon>eudicotyledons</taxon>
        <taxon>Gunneridae</taxon>
        <taxon>Pentapetalae</taxon>
        <taxon>rosids</taxon>
        <taxon>fabids</taxon>
        <taxon>Fagales</taxon>
        <taxon>Fagaceae</taxon>
        <taxon>Quercus</taxon>
    </lineage>
</organism>
<name>A0A7N2R2W8_QUELO</name>
<dbReference type="AlphaFoldDB" id="A0A7N2R2W8"/>
<sequence>MPVVEPRKARRSLQDALEKNEETIRNYYAESFDISTKDFIAMILLDSIFIIEHLWRTKRTSLKSCRSNGTSSPQIEECFLDEQNPRLSYSILQDLILLENQVPFFVLTLELLSMLQMLREHAACHGNPILYNHPIDTAEDVDLLVEKKVLVNWLGSNKAVAILINRLSHQIVEGNRSRYYELSEQLHGHYENCYGILHKSLFP</sequence>
<protein>
    <submittedName>
        <fullName evidence="1">Uncharacterized protein</fullName>
    </submittedName>
</protein>
<dbReference type="EMBL" id="LRBV02000004">
    <property type="status" value="NOT_ANNOTATED_CDS"/>
    <property type="molecule type" value="Genomic_DNA"/>
</dbReference>
<dbReference type="EnsemblPlants" id="QL04p031441:mrna">
    <property type="protein sequence ID" value="QL04p031441:mrna"/>
    <property type="gene ID" value="QL04p031441"/>
</dbReference>
<keyword evidence="2" id="KW-1185">Reference proteome</keyword>
<dbReference type="InterPro" id="IPR004158">
    <property type="entry name" value="DUF247_pln"/>
</dbReference>
<dbReference type="Pfam" id="PF03140">
    <property type="entry name" value="DUF247"/>
    <property type="match status" value="2"/>
</dbReference>
<proteinExistence type="predicted"/>
<reference evidence="1" key="2">
    <citation type="submission" date="2021-01" db="UniProtKB">
        <authorList>
            <consortium name="EnsemblPlants"/>
        </authorList>
    </citation>
    <scope>IDENTIFICATION</scope>
</reference>
<accession>A0A7N2R2W8</accession>